<accession>A0A6A4QFF2</accession>
<proteinExistence type="predicted"/>
<protein>
    <submittedName>
        <fullName evidence="1">Putative WD40/YVTN repeat-like-containing domain-containing protein</fullName>
    </submittedName>
</protein>
<dbReference type="OrthoDB" id="1925091at2759"/>
<dbReference type="Proteomes" id="UP000447434">
    <property type="component" value="Chromosome 6"/>
</dbReference>
<dbReference type="EMBL" id="WOCE01000006">
    <property type="protein sequence ID" value="KAE9612590.1"/>
    <property type="molecule type" value="Genomic_DNA"/>
</dbReference>
<keyword evidence="2" id="KW-1185">Reference proteome</keyword>
<organism evidence="1 2">
    <name type="scientific">Lupinus albus</name>
    <name type="common">White lupine</name>
    <name type="synonym">Lupinus termis</name>
    <dbReference type="NCBI Taxonomy" id="3870"/>
    <lineage>
        <taxon>Eukaryota</taxon>
        <taxon>Viridiplantae</taxon>
        <taxon>Streptophyta</taxon>
        <taxon>Embryophyta</taxon>
        <taxon>Tracheophyta</taxon>
        <taxon>Spermatophyta</taxon>
        <taxon>Magnoliopsida</taxon>
        <taxon>eudicotyledons</taxon>
        <taxon>Gunneridae</taxon>
        <taxon>Pentapetalae</taxon>
        <taxon>rosids</taxon>
        <taxon>fabids</taxon>
        <taxon>Fabales</taxon>
        <taxon>Fabaceae</taxon>
        <taxon>Papilionoideae</taxon>
        <taxon>50 kb inversion clade</taxon>
        <taxon>genistoids sensu lato</taxon>
        <taxon>core genistoids</taxon>
        <taxon>Genisteae</taxon>
        <taxon>Lupinus</taxon>
    </lineage>
</organism>
<dbReference type="PANTHER" id="PTHR37383:SF1">
    <property type="entry name" value="OS01G0694200 PROTEIN"/>
    <property type="match status" value="1"/>
</dbReference>
<reference evidence="2" key="1">
    <citation type="journal article" date="2020" name="Nat. Commun.">
        <title>Genome sequence of the cluster root forming white lupin.</title>
        <authorList>
            <person name="Hufnagel B."/>
            <person name="Marques A."/>
            <person name="Soriano A."/>
            <person name="Marques L."/>
            <person name="Divol F."/>
            <person name="Doumas P."/>
            <person name="Sallet E."/>
            <person name="Mancinotti D."/>
            <person name="Carrere S."/>
            <person name="Marande W."/>
            <person name="Arribat S."/>
            <person name="Keller J."/>
            <person name="Huneau C."/>
            <person name="Blein T."/>
            <person name="Aime D."/>
            <person name="Laguerre M."/>
            <person name="Taylor J."/>
            <person name="Schubert V."/>
            <person name="Nelson M."/>
            <person name="Geu-Flores F."/>
            <person name="Crespi M."/>
            <person name="Gallardo-Guerrero K."/>
            <person name="Delaux P.-M."/>
            <person name="Salse J."/>
            <person name="Berges H."/>
            <person name="Guyot R."/>
            <person name="Gouzy J."/>
            <person name="Peret B."/>
        </authorList>
    </citation>
    <scope>NUCLEOTIDE SEQUENCE [LARGE SCALE GENOMIC DNA]</scope>
    <source>
        <strain evidence="2">cv. Amiga</strain>
    </source>
</reference>
<dbReference type="AlphaFoldDB" id="A0A6A4QFF2"/>
<gene>
    <name evidence="1" type="ORF">Lalb_Chr06g0174681</name>
</gene>
<dbReference type="PANTHER" id="PTHR37383">
    <property type="entry name" value="OS01G0694200 PROTEIN"/>
    <property type="match status" value="1"/>
</dbReference>
<sequence length="427" mass="46578">MVIFEASNFTLPTPSSLSSLPLTTSLSFEPSSLSLSLTHFDSSISLYPSFSISDSTLPQSQTLIPSPSSSSAFLLLRRHRSPDSTPRVVFIVAGPHRSFILLRFYILNTIGNVFYRPKSVFCGDCKDLRFEPNLGVLVNSKHGVSIKVSGSVNYFAMYSVSSAKVWIFALKIDDDDDDGEVVRLMRCAVIECLRPVWSVSVSFGMLLLGEENGVRVFGLRRLVKGKVKKVRNFNSKVPNGGSVRDYGKNGKHGVAVKQANVKQNEGVCFMALKGKGVETKSISKVPISVKVISIQALSQRMFLILDSDGDLHLLSLSNSGIGVDITGHVRQLPHIMNVQNLAVLPDVSTMSQIVWISDGCHSVYLFNATDVENALNEADGDDGDKKLMHLPVNQVLFSGEKIQDIICLASNSILILGQGSLYAYAIS</sequence>
<comment type="caution">
    <text evidence="1">The sequence shown here is derived from an EMBL/GenBank/DDBJ whole genome shotgun (WGS) entry which is preliminary data.</text>
</comment>
<evidence type="ECO:0000313" key="1">
    <source>
        <dbReference type="EMBL" id="KAE9612590.1"/>
    </source>
</evidence>
<name>A0A6A4QFF2_LUPAL</name>
<evidence type="ECO:0000313" key="2">
    <source>
        <dbReference type="Proteomes" id="UP000447434"/>
    </source>
</evidence>